<sequence>MHQSAEIPFSLIRETGLNSRPEIPHQQAVRLAKNMTLTHNVILRSLNASYRQCLAIKPGTTKTQDFLLFNQTLCQVLAIHHDVEEEYLFPEIQRLSGNETIMDVNIQEHKAFHDGLDRFEEYIMNVPPAHFRGEELQQLLMGFGKAVETHLHHEIATLLDLHVYDAGEITKMAKGMHDRTMERSDKFRHFPLFIGCADRSFRLDSQVESFPQIPYFVLWIAKLFFEPRHAGAWRFNPSTTFGQPRACAVELA</sequence>
<dbReference type="Gene3D" id="1.20.120.520">
    <property type="entry name" value="nmb1532 protein domain like"/>
    <property type="match status" value="1"/>
</dbReference>
<dbReference type="AlphaFoldDB" id="A0A8H4KYD9"/>
<organism evidence="2 3">
    <name type="scientific">Fusarium albosuccineum</name>
    <dbReference type="NCBI Taxonomy" id="1237068"/>
    <lineage>
        <taxon>Eukaryota</taxon>
        <taxon>Fungi</taxon>
        <taxon>Dikarya</taxon>
        <taxon>Ascomycota</taxon>
        <taxon>Pezizomycotina</taxon>
        <taxon>Sordariomycetes</taxon>
        <taxon>Hypocreomycetidae</taxon>
        <taxon>Hypocreales</taxon>
        <taxon>Nectriaceae</taxon>
        <taxon>Fusarium</taxon>
        <taxon>Fusarium decemcellulare species complex</taxon>
    </lineage>
</organism>
<dbReference type="CDD" id="cd12108">
    <property type="entry name" value="Hr-like"/>
    <property type="match status" value="1"/>
</dbReference>
<dbReference type="OrthoDB" id="58416at2759"/>
<accession>A0A8H4KYD9</accession>
<feature type="domain" description="Hemerythrin-like" evidence="1">
    <location>
        <begin position="33"/>
        <end position="159"/>
    </location>
</feature>
<evidence type="ECO:0000313" key="2">
    <source>
        <dbReference type="EMBL" id="KAF4458561.1"/>
    </source>
</evidence>
<dbReference type="PANTHER" id="PTHR38048">
    <property type="entry name" value="EXPRESSED PROTEIN"/>
    <property type="match status" value="1"/>
</dbReference>
<evidence type="ECO:0000313" key="3">
    <source>
        <dbReference type="Proteomes" id="UP000554235"/>
    </source>
</evidence>
<protein>
    <submittedName>
        <fullName evidence="2">Hemerythrin HHE cation binding domain-containing</fullName>
    </submittedName>
</protein>
<comment type="caution">
    <text evidence="2">The sequence shown here is derived from an EMBL/GenBank/DDBJ whole genome shotgun (WGS) entry which is preliminary data.</text>
</comment>
<dbReference type="InterPro" id="IPR012312">
    <property type="entry name" value="Hemerythrin-like"/>
</dbReference>
<dbReference type="Pfam" id="PF01814">
    <property type="entry name" value="Hemerythrin"/>
    <property type="match status" value="1"/>
</dbReference>
<reference evidence="2 3" key="1">
    <citation type="submission" date="2020-01" db="EMBL/GenBank/DDBJ databases">
        <title>Identification and distribution of gene clusters putatively required for synthesis of sphingolipid metabolism inhibitors in phylogenetically diverse species of the filamentous fungus Fusarium.</title>
        <authorList>
            <person name="Kim H.-S."/>
            <person name="Busman M."/>
            <person name="Brown D.W."/>
            <person name="Divon H."/>
            <person name="Uhlig S."/>
            <person name="Proctor R.H."/>
        </authorList>
    </citation>
    <scope>NUCLEOTIDE SEQUENCE [LARGE SCALE GENOMIC DNA]</scope>
    <source>
        <strain evidence="2 3">NRRL 20459</strain>
    </source>
</reference>
<dbReference type="EMBL" id="JAADYS010002424">
    <property type="protein sequence ID" value="KAF4458561.1"/>
    <property type="molecule type" value="Genomic_DNA"/>
</dbReference>
<proteinExistence type="predicted"/>
<dbReference type="InterPro" id="IPR053206">
    <property type="entry name" value="Dimeric_xanthone_biosynth"/>
</dbReference>
<dbReference type="Proteomes" id="UP000554235">
    <property type="component" value="Unassembled WGS sequence"/>
</dbReference>
<gene>
    <name evidence="2" type="ORF">FALBO_14700</name>
</gene>
<name>A0A8H4KYD9_9HYPO</name>
<keyword evidence="3" id="KW-1185">Reference proteome</keyword>
<evidence type="ECO:0000259" key="1">
    <source>
        <dbReference type="Pfam" id="PF01814"/>
    </source>
</evidence>
<dbReference type="PANTHER" id="PTHR38048:SF2">
    <property type="entry name" value="HEMERYTHRIN-LIKE DOMAIN-CONTAINING PROTEIN"/>
    <property type="match status" value="1"/>
</dbReference>